<reference evidence="2" key="1">
    <citation type="submission" date="2023-10" db="EMBL/GenBank/DDBJ databases">
        <authorList>
            <person name="Chen Y."/>
            <person name="Shah S."/>
            <person name="Dougan E. K."/>
            <person name="Thang M."/>
            <person name="Chan C."/>
        </authorList>
    </citation>
    <scope>NUCLEOTIDE SEQUENCE [LARGE SCALE GENOMIC DNA]</scope>
</reference>
<feature type="compositionally biased region" description="Acidic residues" evidence="1">
    <location>
        <begin position="150"/>
        <end position="162"/>
    </location>
</feature>
<name>A0ABN9VLU3_9DINO</name>
<accession>A0ABN9VLU3</accession>
<protein>
    <submittedName>
        <fullName evidence="2">Uncharacterized protein</fullName>
    </submittedName>
</protein>
<gene>
    <name evidence="2" type="ORF">PCOR1329_LOCUS59169</name>
</gene>
<feature type="non-terminal residue" evidence="2">
    <location>
        <position position="1"/>
    </location>
</feature>
<dbReference type="EMBL" id="CAUYUJ010017370">
    <property type="protein sequence ID" value="CAK0874195.1"/>
    <property type="molecule type" value="Genomic_DNA"/>
</dbReference>
<dbReference type="Proteomes" id="UP001189429">
    <property type="component" value="Unassembled WGS sequence"/>
</dbReference>
<evidence type="ECO:0000313" key="3">
    <source>
        <dbReference type="Proteomes" id="UP001189429"/>
    </source>
</evidence>
<sequence length="215" mass="23983">VSDLSVHLAETRKRERRWLGIARQQRLYFMQSEHFQQQDDAGALKRHPAGEVFLAPAPLPLDEDELAQMMPRRDQVAQSYCDPYSIDSWPFEPNSLAARNNHEPQLQEWAEGAAGEEELGSESEPYDDDGAGSDPDMPPGYLHADFGDVGIDDGDDSLEGVEDQSRERPRGLGPRRRATGRSPRAPAGSPRTCCHPQAPRPTRPAACKWQGVPRF</sequence>
<organism evidence="2 3">
    <name type="scientific">Prorocentrum cordatum</name>
    <dbReference type="NCBI Taxonomy" id="2364126"/>
    <lineage>
        <taxon>Eukaryota</taxon>
        <taxon>Sar</taxon>
        <taxon>Alveolata</taxon>
        <taxon>Dinophyceae</taxon>
        <taxon>Prorocentrales</taxon>
        <taxon>Prorocentraceae</taxon>
        <taxon>Prorocentrum</taxon>
    </lineage>
</organism>
<feature type="compositionally biased region" description="Acidic residues" evidence="1">
    <location>
        <begin position="114"/>
        <end position="131"/>
    </location>
</feature>
<keyword evidence="3" id="KW-1185">Reference proteome</keyword>
<comment type="caution">
    <text evidence="2">The sequence shown here is derived from an EMBL/GenBank/DDBJ whole genome shotgun (WGS) entry which is preliminary data.</text>
</comment>
<evidence type="ECO:0000256" key="1">
    <source>
        <dbReference type="SAM" id="MobiDB-lite"/>
    </source>
</evidence>
<feature type="region of interest" description="Disordered" evidence="1">
    <location>
        <begin position="112"/>
        <end position="215"/>
    </location>
</feature>
<proteinExistence type="predicted"/>
<evidence type="ECO:0000313" key="2">
    <source>
        <dbReference type="EMBL" id="CAK0874195.1"/>
    </source>
</evidence>